<dbReference type="GO" id="GO:0008270">
    <property type="term" value="F:zinc ion binding"/>
    <property type="evidence" value="ECO:0007669"/>
    <property type="project" value="UniProtKB-KW"/>
</dbReference>
<evidence type="ECO:0000313" key="6">
    <source>
        <dbReference type="EMBL" id="KAJ8435020.1"/>
    </source>
</evidence>
<dbReference type="GO" id="GO:0003700">
    <property type="term" value="F:DNA-binding transcription factor activity"/>
    <property type="evidence" value="ECO:0007669"/>
    <property type="project" value="TreeGrafter"/>
</dbReference>
<feature type="compositionally biased region" description="Low complexity" evidence="4">
    <location>
        <begin position="1"/>
        <end position="10"/>
    </location>
</feature>
<proteinExistence type="predicted"/>
<keyword evidence="3" id="KW-0862">Zinc</keyword>
<dbReference type="AlphaFoldDB" id="A0A9Q1K1E9"/>
<dbReference type="PANTHER" id="PTHR31948:SF72">
    <property type="entry name" value="ZINC-FINGER HOMEODOMAIN PROTEIN 10"/>
    <property type="match status" value="1"/>
</dbReference>
<reference evidence="6" key="1">
    <citation type="submission" date="2022-04" db="EMBL/GenBank/DDBJ databases">
        <title>Carnegiea gigantea Genome sequencing and assembly v2.</title>
        <authorList>
            <person name="Copetti D."/>
            <person name="Sanderson M.J."/>
            <person name="Burquez A."/>
            <person name="Wojciechowski M.F."/>
        </authorList>
    </citation>
    <scope>NUCLEOTIDE SEQUENCE</scope>
    <source>
        <strain evidence="6">SGP5-SGP5p</strain>
        <tissue evidence="6">Aerial part</tissue>
    </source>
</reference>
<dbReference type="NCBIfam" id="TIGR01566">
    <property type="entry name" value="ZF_HD_prot_N"/>
    <property type="match status" value="1"/>
</dbReference>
<dbReference type="GO" id="GO:0005634">
    <property type="term" value="C:nucleus"/>
    <property type="evidence" value="ECO:0007669"/>
    <property type="project" value="TreeGrafter"/>
</dbReference>
<keyword evidence="2" id="KW-0863">Zinc-finger</keyword>
<accession>A0A9Q1K1E9</accession>
<evidence type="ECO:0000259" key="5">
    <source>
        <dbReference type="PROSITE" id="PS51523"/>
    </source>
</evidence>
<sequence>MATTTTTPTTGKPPPVEAESETSPAKIHPIKPISFNGVLKIHAPPTGCFTYKECLKNHAASRGGHALDGCGEFMPATTSIAADPTSLKCAACGCHRNFHRLEPEDPPPRAAVSPIIEYRPHHRHHPPPPTSAHGSQSPPPISSAYYPGSTSAPHMLLALSEPNRVGSGSNSNRKRFRTKFTQEQKHAPGDLYPRKH</sequence>
<evidence type="ECO:0000313" key="7">
    <source>
        <dbReference type="Proteomes" id="UP001153076"/>
    </source>
</evidence>
<dbReference type="GO" id="GO:0000976">
    <property type="term" value="F:transcription cis-regulatory region binding"/>
    <property type="evidence" value="ECO:0007669"/>
    <property type="project" value="TreeGrafter"/>
</dbReference>
<comment type="caution">
    <text evidence="6">The sequence shown here is derived from an EMBL/GenBank/DDBJ whole genome shotgun (WGS) entry which is preliminary data.</text>
</comment>
<dbReference type="PANTHER" id="PTHR31948">
    <property type="entry name" value="ZINC-FINGER HOMEODOMAIN PROTEIN 2"/>
    <property type="match status" value="1"/>
</dbReference>
<dbReference type="Proteomes" id="UP001153076">
    <property type="component" value="Unassembled WGS sequence"/>
</dbReference>
<keyword evidence="7" id="KW-1185">Reference proteome</keyword>
<keyword evidence="1" id="KW-0479">Metal-binding</keyword>
<organism evidence="6 7">
    <name type="scientific">Carnegiea gigantea</name>
    <dbReference type="NCBI Taxonomy" id="171969"/>
    <lineage>
        <taxon>Eukaryota</taxon>
        <taxon>Viridiplantae</taxon>
        <taxon>Streptophyta</taxon>
        <taxon>Embryophyta</taxon>
        <taxon>Tracheophyta</taxon>
        <taxon>Spermatophyta</taxon>
        <taxon>Magnoliopsida</taxon>
        <taxon>eudicotyledons</taxon>
        <taxon>Gunneridae</taxon>
        <taxon>Pentapetalae</taxon>
        <taxon>Caryophyllales</taxon>
        <taxon>Cactineae</taxon>
        <taxon>Cactaceae</taxon>
        <taxon>Cactoideae</taxon>
        <taxon>Echinocereeae</taxon>
        <taxon>Carnegiea</taxon>
    </lineage>
</organism>
<feature type="region of interest" description="Disordered" evidence="4">
    <location>
        <begin position="1"/>
        <end position="29"/>
    </location>
</feature>
<evidence type="ECO:0000256" key="3">
    <source>
        <dbReference type="ARBA" id="ARBA00022833"/>
    </source>
</evidence>
<feature type="region of interest" description="Disordered" evidence="4">
    <location>
        <begin position="119"/>
        <end position="196"/>
    </location>
</feature>
<gene>
    <name evidence="6" type="ORF">Cgig2_013670</name>
</gene>
<evidence type="ECO:0000256" key="4">
    <source>
        <dbReference type="SAM" id="MobiDB-lite"/>
    </source>
</evidence>
<dbReference type="InterPro" id="IPR006456">
    <property type="entry name" value="ZF_HD_homeobox_Cys/His_dimer"/>
</dbReference>
<dbReference type="Pfam" id="PF04770">
    <property type="entry name" value="ZF-HD_dimer"/>
    <property type="match status" value="1"/>
</dbReference>
<feature type="domain" description="ZF-HD dimerization-type" evidence="5">
    <location>
        <begin position="51"/>
        <end position="102"/>
    </location>
</feature>
<dbReference type="EMBL" id="JAKOGI010000439">
    <property type="protein sequence ID" value="KAJ8435020.1"/>
    <property type="molecule type" value="Genomic_DNA"/>
</dbReference>
<evidence type="ECO:0000256" key="2">
    <source>
        <dbReference type="ARBA" id="ARBA00022771"/>
    </source>
</evidence>
<name>A0A9Q1K1E9_9CARY</name>
<dbReference type="GO" id="GO:0050793">
    <property type="term" value="P:regulation of developmental process"/>
    <property type="evidence" value="ECO:0007669"/>
    <property type="project" value="TreeGrafter"/>
</dbReference>
<evidence type="ECO:0000256" key="1">
    <source>
        <dbReference type="ARBA" id="ARBA00022723"/>
    </source>
</evidence>
<protein>
    <recommendedName>
        <fullName evidence="5">ZF-HD dimerization-type domain-containing protein</fullName>
    </recommendedName>
</protein>
<dbReference type="PROSITE" id="PS51523">
    <property type="entry name" value="ZF_HD_DIMER"/>
    <property type="match status" value="1"/>
</dbReference>
<dbReference type="OrthoDB" id="1929626at2759"/>